<dbReference type="PROSITE" id="PS00491">
    <property type="entry name" value="PROLINE_PEPTIDASE"/>
    <property type="match status" value="1"/>
</dbReference>
<dbReference type="HOGENOM" id="CLU_011781_1_1_1"/>
<dbReference type="FunFam" id="3.40.350.10:FF:000003">
    <property type="entry name" value="Xaa-pro aminopeptidase P"/>
    <property type="match status" value="1"/>
</dbReference>
<keyword evidence="4" id="KW-0378">Hydrolase</keyword>
<keyword evidence="11" id="KW-0645">Protease</keyword>
<dbReference type="SUPFAM" id="SSF55920">
    <property type="entry name" value="Creatinase/aminopeptidase"/>
    <property type="match status" value="1"/>
</dbReference>
<dbReference type="Pfam" id="PF01321">
    <property type="entry name" value="Creatinase_N"/>
    <property type="match status" value="1"/>
</dbReference>
<evidence type="ECO:0000259" key="8">
    <source>
        <dbReference type="Pfam" id="PF00557"/>
    </source>
</evidence>
<evidence type="ECO:0000313" key="11">
    <source>
        <dbReference type="EMBL" id="CCA70340.1"/>
    </source>
</evidence>
<feature type="domain" description="Peptidase M24" evidence="8">
    <location>
        <begin position="506"/>
        <end position="726"/>
    </location>
</feature>
<name>G4TG94_SERID</name>
<dbReference type="CDD" id="cd01085">
    <property type="entry name" value="APP"/>
    <property type="match status" value="1"/>
</dbReference>
<dbReference type="Pfam" id="PF16188">
    <property type="entry name" value="Peptidase_M24_C"/>
    <property type="match status" value="1"/>
</dbReference>
<protein>
    <submittedName>
        <fullName evidence="11">Probable aminopeptidase P, cytoplasmic</fullName>
    </submittedName>
</protein>
<dbReference type="Proteomes" id="UP000007148">
    <property type="component" value="Unassembled WGS sequence"/>
</dbReference>
<evidence type="ECO:0000256" key="1">
    <source>
        <dbReference type="ARBA" id="ARBA00001936"/>
    </source>
</evidence>
<feature type="compositionally biased region" description="Polar residues" evidence="7">
    <location>
        <begin position="334"/>
        <end position="351"/>
    </location>
</feature>
<organism evidence="11 12">
    <name type="scientific">Serendipita indica (strain DSM 11827)</name>
    <name type="common">Root endophyte fungus</name>
    <name type="synonym">Piriformospora indica</name>
    <dbReference type="NCBI Taxonomy" id="1109443"/>
    <lineage>
        <taxon>Eukaryota</taxon>
        <taxon>Fungi</taxon>
        <taxon>Dikarya</taxon>
        <taxon>Basidiomycota</taxon>
        <taxon>Agaricomycotina</taxon>
        <taxon>Agaricomycetes</taxon>
        <taxon>Sebacinales</taxon>
        <taxon>Serendipitaceae</taxon>
        <taxon>Serendipita</taxon>
    </lineage>
</organism>
<sequence>MSPPPQFCLPFGKGSKQLATLATHHPNDSASTATLTSMTSAATKLQFTDDTESYMVAPPHPPMPSRSTSAGTLEKPRTPARMWTWKKHAESTSTLVSDEHNFKKMVDEPVEVKDTAPRLAALRKKMMEESIDYFVIPSEDGHLSEYVADSDKRLYWISGFTGSAGTAIVSKRSAYLFVDSRYWSQAERELDANWTIHKTGTPEIKDWLEWAITCPRGSKIGIDSRMISHEKATRLYKGLYDRGSKLAHPRQNLVDLVWEDRPKRPKDPVYVQPDRFTGRDAKTKLADIRKWIRKQNAALGKEKGGITRSASSASTAAKQATAAAQTHTKDPIKRSNTTPPHQTGKASTPTPASAVPTRLTGPPGVKRSNSSPTAPGPTGPDKMSCMFISDLASIAYTLNLRGSDIPFNPVFTAYLLVGVDGKNILFVESEKLPAEVREYLRELGVSLKDYSEVWSFLRQKQWGEGKVVINPNTPYAVSLIIGSARYVVLPAYVEEMKAIKNEVEIEGMRMAYIRDGVAMVRWFAWLDQKFSQGYEITEWEASEKLNAFREDELRAPDEIQMYMGLAYENIVATGSNAALVHYHPTRSNSKVISRTEPFLVDSGGQYRDGTCDTTRTVHFGYPTVEQSEAFTRVLQGHMAIDTAIFPAGTSGSQLDVLARKALWRDGLNYLHGTGHGIGSFLNVHEGPHSFQSTTPLQPGHIITNEPGYYKDGEFGIRIESALLVNEVETKHQTGETFLGFERLTQVPIQMRMVRASMLTKEERQWIKDHNNRVRKVLEPYIAEDKRALKWLRRECQKGFGNEGKGSAGLSIEWD</sequence>
<gene>
    <name evidence="11" type="ORF">PIIN_04279</name>
</gene>
<dbReference type="GO" id="GO:0005737">
    <property type="term" value="C:cytoplasm"/>
    <property type="evidence" value="ECO:0007669"/>
    <property type="project" value="UniProtKB-ARBA"/>
</dbReference>
<dbReference type="MEROPS" id="M24.009"/>
<dbReference type="InterPro" id="IPR000587">
    <property type="entry name" value="Creatinase_N"/>
</dbReference>
<feature type="region of interest" description="Disordered" evidence="7">
    <location>
        <begin position="300"/>
        <end position="381"/>
    </location>
</feature>
<dbReference type="InterPro" id="IPR001131">
    <property type="entry name" value="Peptidase_M24B_aminopep-P_CS"/>
</dbReference>
<dbReference type="OMA" id="LTHFRYT"/>
<dbReference type="InterPro" id="IPR036005">
    <property type="entry name" value="Creatinase/aminopeptidase-like"/>
</dbReference>
<keyword evidence="12" id="KW-1185">Reference proteome</keyword>
<dbReference type="InterPro" id="IPR050422">
    <property type="entry name" value="X-Pro_aminopeptidase_P"/>
</dbReference>
<dbReference type="GO" id="GO:0046872">
    <property type="term" value="F:metal ion binding"/>
    <property type="evidence" value="ECO:0007669"/>
    <property type="project" value="UniProtKB-KW"/>
</dbReference>
<evidence type="ECO:0000259" key="10">
    <source>
        <dbReference type="Pfam" id="PF16188"/>
    </source>
</evidence>
<dbReference type="SUPFAM" id="SSF53092">
    <property type="entry name" value="Creatinase/prolidase N-terminal domain"/>
    <property type="match status" value="1"/>
</dbReference>
<evidence type="ECO:0000256" key="3">
    <source>
        <dbReference type="ARBA" id="ARBA00022723"/>
    </source>
</evidence>
<dbReference type="InterPro" id="IPR000994">
    <property type="entry name" value="Pept_M24"/>
</dbReference>
<dbReference type="STRING" id="1109443.G4TG94"/>
<feature type="domain" description="Creatinase N-terminal" evidence="9">
    <location>
        <begin position="118"/>
        <end position="239"/>
    </location>
</feature>
<dbReference type="InterPro" id="IPR032416">
    <property type="entry name" value="Peptidase_M24_C"/>
</dbReference>
<comment type="caution">
    <text evidence="11">The sequence shown here is derived from an EMBL/GenBank/DDBJ whole genome shotgun (WGS) entry which is preliminary data.</text>
</comment>
<dbReference type="InterPro" id="IPR029149">
    <property type="entry name" value="Creatin/AminoP/Spt16_N"/>
</dbReference>
<dbReference type="PANTHER" id="PTHR43763">
    <property type="entry name" value="XAA-PRO AMINOPEPTIDASE 1"/>
    <property type="match status" value="1"/>
</dbReference>
<dbReference type="Gene3D" id="3.40.350.10">
    <property type="entry name" value="Creatinase/prolidase N-terminal domain"/>
    <property type="match status" value="3"/>
</dbReference>
<dbReference type="GO" id="GO:0070006">
    <property type="term" value="F:metalloaminopeptidase activity"/>
    <property type="evidence" value="ECO:0007669"/>
    <property type="project" value="InterPro"/>
</dbReference>
<evidence type="ECO:0000256" key="6">
    <source>
        <dbReference type="RuleBase" id="RU000590"/>
    </source>
</evidence>
<reference evidence="11 12" key="1">
    <citation type="journal article" date="2011" name="PLoS Pathog.">
        <title>Endophytic Life Strategies Decoded by Genome and Transcriptome Analyses of the Mutualistic Root Symbiont Piriformospora indica.</title>
        <authorList>
            <person name="Zuccaro A."/>
            <person name="Lahrmann U."/>
            <person name="Guldener U."/>
            <person name="Langen G."/>
            <person name="Pfiffi S."/>
            <person name="Biedenkopf D."/>
            <person name="Wong P."/>
            <person name="Samans B."/>
            <person name="Grimm C."/>
            <person name="Basiewicz M."/>
            <person name="Murat C."/>
            <person name="Martin F."/>
            <person name="Kogel K.H."/>
        </authorList>
    </citation>
    <scope>NUCLEOTIDE SEQUENCE [LARGE SCALE GENOMIC DNA]</scope>
    <source>
        <strain evidence="11 12">DSM 11827</strain>
    </source>
</reference>
<evidence type="ECO:0000256" key="2">
    <source>
        <dbReference type="ARBA" id="ARBA00008766"/>
    </source>
</evidence>
<keyword evidence="5" id="KW-0464">Manganese</keyword>
<evidence type="ECO:0000256" key="5">
    <source>
        <dbReference type="ARBA" id="ARBA00023211"/>
    </source>
</evidence>
<dbReference type="OrthoDB" id="9995434at2759"/>
<feature type="domain" description="Peptidase M24 C-terminal" evidence="10">
    <location>
        <begin position="737"/>
        <end position="797"/>
    </location>
</feature>
<keyword evidence="3 6" id="KW-0479">Metal-binding</keyword>
<comment type="cofactor">
    <cofactor evidence="1">
        <name>Mn(2+)</name>
        <dbReference type="ChEBI" id="CHEBI:29035"/>
    </cofactor>
</comment>
<accession>G4TG94</accession>
<comment type="similarity">
    <text evidence="2 6">Belongs to the peptidase M24B family.</text>
</comment>
<dbReference type="eggNOG" id="KOG2413">
    <property type="taxonomic scope" value="Eukaryota"/>
</dbReference>
<feature type="compositionally biased region" description="Low complexity" evidence="7">
    <location>
        <begin position="309"/>
        <end position="326"/>
    </location>
</feature>
<proteinExistence type="inferred from homology"/>
<dbReference type="Pfam" id="PF00557">
    <property type="entry name" value="Peptidase_M24"/>
    <property type="match status" value="1"/>
</dbReference>
<dbReference type="EMBL" id="CAFZ01000079">
    <property type="protein sequence ID" value="CCA70340.1"/>
    <property type="molecule type" value="Genomic_DNA"/>
</dbReference>
<evidence type="ECO:0000259" key="9">
    <source>
        <dbReference type="Pfam" id="PF01321"/>
    </source>
</evidence>
<dbReference type="AlphaFoldDB" id="G4TG94"/>
<evidence type="ECO:0000256" key="4">
    <source>
        <dbReference type="ARBA" id="ARBA00022801"/>
    </source>
</evidence>
<dbReference type="InParanoid" id="G4TG94"/>
<dbReference type="Gene3D" id="3.90.230.10">
    <property type="entry name" value="Creatinase/methionine aminopeptidase superfamily"/>
    <property type="match status" value="1"/>
</dbReference>
<evidence type="ECO:0000256" key="7">
    <source>
        <dbReference type="SAM" id="MobiDB-lite"/>
    </source>
</evidence>
<dbReference type="FunFam" id="3.90.230.10:FF:000007">
    <property type="entry name" value="Xaa-Pro aminopeptidase P"/>
    <property type="match status" value="1"/>
</dbReference>
<dbReference type="InterPro" id="IPR033740">
    <property type="entry name" value="Pept_M24B"/>
</dbReference>
<evidence type="ECO:0000313" key="12">
    <source>
        <dbReference type="Proteomes" id="UP000007148"/>
    </source>
</evidence>
<dbReference type="PANTHER" id="PTHR43763:SF17">
    <property type="entry name" value="AMINOPEPTIDASE P, CYTOPLASMIC-RELATED"/>
    <property type="match status" value="1"/>
</dbReference>
<dbReference type="Pfam" id="PF16189">
    <property type="entry name" value="Creatinase_N_2"/>
    <property type="match status" value="1"/>
</dbReference>
<keyword evidence="11" id="KW-0031">Aminopeptidase</keyword>